<organism evidence="2 3">
    <name type="scientific">Orbilia oligospora</name>
    <name type="common">Nematode-trapping fungus</name>
    <name type="synonym">Arthrobotrys oligospora</name>
    <dbReference type="NCBI Taxonomy" id="2813651"/>
    <lineage>
        <taxon>Eukaryota</taxon>
        <taxon>Fungi</taxon>
        <taxon>Dikarya</taxon>
        <taxon>Ascomycota</taxon>
        <taxon>Pezizomycotina</taxon>
        <taxon>Orbiliomycetes</taxon>
        <taxon>Orbiliales</taxon>
        <taxon>Orbiliaceae</taxon>
        <taxon>Orbilia</taxon>
    </lineage>
</organism>
<sequence length="922" mass="105726">MSTTNSTSPPDSPLQQLTLDDLDIPEAEAETEAEASGSNVVNSIESIPLELRLSILSYLNIKEIKQFSLCSRVCRIASLPILYRRLNLAYVYNSAIDRGITPTTRLDQIQAAFLDPDGSLHNLQDIVRHVTIDTENLSGYNNIIAYYRGWVSLLPLFPALNSIKIRYYSPSASAYSPSLYEFDTRLFNGTCSRLMETCTAYRTLKFLHIKTSEYRFSDPALSSRPKRIEPLSDEDEVFMGLNPGESALKYATPDTIPCPEALEEVYFDIDFRSKPRGDVIDPMLFTRSSTNTLRTLGVWLDLHKDRNRNLPLFPEGIDLTRITDLGLCLDFLNVATYLTKVGARIPNVVSLSLYVDQGSVGGFWEEEAIKAYGRIVSAWLGTLKRMRVPWFTASGDYEGEDGRTERVKSWFETNELSKLERVVLVKDTPEEWFEAQDCLITRVEQAREFKWSEVYLAERLPLDGLIPFLMLGKTSPFGSESYPCLVSRLRPLNILTNFRKMSSIAFVDLIPSELIFQILSELSSKDLKNFSLSSKSCRTKSLPIIFRYLRLTLNQTELTTVSSAFKDGGSLANIRSDVRQLTLFPTTDNTNAIISSYQVFTKWAHIFNSLRNLHLEITAFASFVQLYRDFYQRLVYMIFRSLEKDSPAYHTIKEVSLKIRTLPSGIASHLENLKTDLLHKENREFLEHPAFRDPFPITPLTGVYFPPNLETLYFDYSPIQIVPAPLYPLSSILNARETLKTVHLNIVQLDGNRLIDEYSFPDAEFLNVKTLGIHPHFLYDGAKLFFPLVRSFPNVENLMIYIAKRMSSGNRLIHVEPYNSVSLFPKLKYLRTFWPEEYEFEDGAQFMSPWQLETDAAVKGWARSARMLEEVVFARTVEYWRSDGTDRLEAIKVTVKRVDEGSEVRCYWSDEYKTERLCFDMD</sequence>
<protein>
    <recommendedName>
        <fullName evidence="1">F-box domain-containing protein</fullName>
    </recommendedName>
</protein>
<dbReference type="PROSITE" id="PS50181">
    <property type="entry name" value="FBOX"/>
    <property type="match status" value="1"/>
</dbReference>
<dbReference type="Pfam" id="PF00646">
    <property type="entry name" value="F-box"/>
    <property type="match status" value="2"/>
</dbReference>
<proteinExistence type="predicted"/>
<dbReference type="Proteomes" id="UP000475325">
    <property type="component" value="Unassembled WGS sequence"/>
</dbReference>
<reference evidence="2 3" key="1">
    <citation type="submission" date="2019-06" db="EMBL/GenBank/DDBJ databases">
        <authorList>
            <person name="Palmer J.M."/>
        </authorList>
    </citation>
    <scope>NUCLEOTIDE SEQUENCE [LARGE SCALE GENOMIC DNA]</scope>
    <source>
        <strain evidence="2 3">TWF102</strain>
    </source>
</reference>
<dbReference type="EMBL" id="WIQW01000019">
    <property type="protein sequence ID" value="KAF3103090.1"/>
    <property type="molecule type" value="Genomic_DNA"/>
</dbReference>
<gene>
    <name evidence="2" type="ORF">TWF102_003912</name>
</gene>
<dbReference type="AlphaFoldDB" id="A0A7C8JBR6"/>
<evidence type="ECO:0000313" key="2">
    <source>
        <dbReference type="EMBL" id="KAF3103090.1"/>
    </source>
</evidence>
<evidence type="ECO:0000259" key="1">
    <source>
        <dbReference type="PROSITE" id="PS50181"/>
    </source>
</evidence>
<accession>A0A7C8JBR6</accession>
<dbReference type="SUPFAM" id="SSF81383">
    <property type="entry name" value="F-box domain"/>
    <property type="match status" value="1"/>
</dbReference>
<feature type="domain" description="F-box" evidence="1">
    <location>
        <begin position="41"/>
        <end position="86"/>
    </location>
</feature>
<dbReference type="InterPro" id="IPR001810">
    <property type="entry name" value="F-box_dom"/>
</dbReference>
<name>A0A7C8JBR6_ORBOL</name>
<comment type="caution">
    <text evidence="2">The sequence shown here is derived from an EMBL/GenBank/DDBJ whole genome shotgun (WGS) entry which is preliminary data.</text>
</comment>
<evidence type="ECO:0000313" key="3">
    <source>
        <dbReference type="Proteomes" id="UP000475325"/>
    </source>
</evidence>
<dbReference type="InterPro" id="IPR036047">
    <property type="entry name" value="F-box-like_dom_sf"/>
</dbReference>